<dbReference type="EMBL" id="GL629807">
    <property type="protein sequence ID" value="EFW99995.1"/>
    <property type="molecule type" value="Genomic_DNA"/>
</dbReference>
<evidence type="ECO:0000313" key="3">
    <source>
        <dbReference type="EMBL" id="EFW99995.1"/>
    </source>
</evidence>
<evidence type="ECO:0000256" key="1">
    <source>
        <dbReference type="SAM" id="MobiDB-lite"/>
    </source>
</evidence>
<feature type="region of interest" description="Disordered" evidence="1">
    <location>
        <begin position="684"/>
        <end position="721"/>
    </location>
</feature>
<sequence>MASNYHIEKPYVLATLPRSLARPDSRSLVGDVYGQKAGAKKRRRPEVTVGIDGEAANLYDIASSRLITSYPVPPQATFSCPPCSLRLRSAASKKADVARFTYISTREPARKLSLFRDTVGASGATASATVSTSLGRSGSPVVYLTTSSSSSSSNDGQLIPPDLLAVSQDGEVTFFNGETLEEKHKVSVATLSQDLLPRGSVLRVELAQTAQTADVLKGLQLGEDYLSGVLAQKVDVAAGGFNPDVLLLITATADTAARYLHVLVVDPGHSAAVRLVQVHHIRLPSSATETTSSPTEHQQPLFRLDVASGSLFALDGETVVSYDLARSVPRIIGHMSIPGGTSFLQLSKSSILASTATTFSVYNPVFSSLQASTPLDLAKDDAQLPPRRSCAFVSYFSQLELAVALVDAHYLVAVQLEPPRTRSKKRRADGLLIDSIGRGVSWKEGQGQPAGSEGDDAAETLSGRKYVPGTVSTAYLQQYNADVLVADRLLADGDVAAFDDFLAEKLSIQNVADWRWQRPLDAADGAEAVNEAQTSTNDAVVVAAATTTTNPTTRATYPEADRRWVVYAIGRVLTVDQAGSAGRLRLRCALPESDIVNYLVDAGHLSVANVWSALRSALQGVDDADAFLGEALPVTLAHVDPSLDLLLRWLYATKLAATELLSAILLLMRSLELVAAAEAQPEAKPLLTNGADDRMEDGDDDQSNDVDNENDNDDDGELPNQELDRLDQQLRVAEYFLEHVENDPRDLALDIAIGKLGSCPAVATVLGLRRIFRTDEIRSLIEVLRKQLVDQGWATRYVDMEGSDSKDGATPLNYSIRLIADLLGRCIDSVRPGEWLVDDAATATAAAAATAAAVADREAEHIAVGGVSPAAGDFFASLKWQVSAALEGVQEALYLRGILGEAVRYATGVQSAAAASSAVTVSSGETDVRPTRVDKATLQAAAMLPLGLKAPMGLGRYGDVTPTKVVSGGEVVKRSRREIGHLTSQKVGAYTLERIVL</sequence>
<dbReference type="Proteomes" id="UP000007796">
    <property type="component" value="Unassembled WGS sequence"/>
</dbReference>
<evidence type="ECO:0000313" key="4">
    <source>
        <dbReference type="Proteomes" id="UP000007796"/>
    </source>
</evidence>
<feature type="domain" description="Utp8 beta-propeller" evidence="2">
    <location>
        <begin position="7"/>
        <end position="372"/>
    </location>
</feature>
<accession>F0XR43</accession>
<dbReference type="GeneID" id="25976196"/>
<keyword evidence="4" id="KW-1185">Reference proteome</keyword>
<dbReference type="STRING" id="655863.F0XR43"/>
<gene>
    <name evidence="3" type="ORF">CMQ_313</name>
</gene>
<dbReference type="InParanoid" id="F0XR43"/>
<protein>
    <recommendedName>
        <fullName evidence="2">Utp8 beta-propeller domain-containing protein</fullName>
    </recommendedName>
</protein>
<dbReference type="RefSeq" id="XP_014169410.1">
    <property type="nucleotide sequence ID" value="XM_014313935.1"/>
</dbReference>
<dbReference type="InterPro" id="IPR018843">
    <property type="entry name" value="Utp8_b-prop"/>
</dbReference>
<evidence type="ECO:0000259" key="2">
    <source>
        <dbReference type="Pfam" id="PF10395"/>
    </source>
</evidence>
<dbReference type="HOGENOM" id="CLU_013566_0_0_1"/>
<feature type="compositionally biased region" description="Acidic residues" evidence="1">
    <location>
        <begin position="694"/>
        <end position="717"/>
    </location>
</feature>
<dbReference type="OrthoDB" id="5330858at2759"/>
<name>F0XR43_GROCL</name>
<dbReference type="eggNOG" id="ENOG502S1FV">
    <property type="taxonomic scope" value="Eukaryota"/>
</dbReference>
<dbReference type="Pfam" id="PF10395">
    <property type="entry name" value="Utp8_b_propeller"/>
    <property type="match status" value="1"/>
</dbReference>
<dbReference type="AlphaFoldDB" id="F0XR43"/>
<organism evidence="4">
    <name type="scientific">Grosmannia clavigera (strain kw1407 / UAMH 11150)</name>
    <name type="common">Blue stain fungus</name>
    <name type="synonym">Graphiocladiella clavigera</name>
    <dbReference type="NCBI Taxonomy" id="655863"/>
    <lineage>
        <taxon>Eukaryota</taxon>
        <taxon>Fungi</taxon>
        <taxon>Dikarya</taxon>
        <taxon>Ascomycota</taxon>
        <taxon>Pezizomycotina</taxon>
        <taxon>Sordariomycetes</taxon>
        <taxon>Sordariomycetidae</taxon>
        <taxon>Ophiostomatales</taxon>
        <taxon>Ophiostomataceae</taxon>
        <taxon>Leptographium</taxon>
    </lineage>
</organism>
<reference evidence="3 4" key="1">
    <citation type="journal article" date="2011" name="Proc. Natl. Acad. Sci. U.S.A.">
        <title>Genome and transcriptome analyses of the mountain pine beetle-fungal symbiont Grosmannia clavigera, a lodgepole pine pathogen.</title>
        <authorList>
            <person name="DiGuistini S."/>
            <person name="Wang Y."/>
            <person name="Liao N.Y."/>
            <person name="Taylor G."/>
            <person name="Tanguay P."/>
            <person name="Feau N."/>
            <person name="Henrissat B."/>
            <person name="Chan S.K."/>
            <person name="Hesse-Orce U."/>
            <person name="Alamouti S.M."/>
            <person name="Tsui C.K.M."/>
            <person name="Docking R.T."/>
            <person name="Levasseur A."/>
            <person name="Haridas S."/>
            <person name="Robertson G."/>
            <person name="Birol I."/>
            <person name="Holt R.A."/>
            <person name="Marra M.A."/>
            <person name="Hamelin R.C."/>
            <person name="Hirst M."/>
            <person name="Jones S.J.M."/>
            <person name="Bohlmann J."/>
            <person name="Breuil C."/>
        </authorList>
    </citation>
    <scope>NUCLEOTIDE SEQUENCE [LARGE SCALE GENOMIC DNA]</scope>
    <source>
        <strain evidence="4">kw1407 / UAMH 11150</strain>
    </source>
</reference>
<proteinExistence type="predicted"/>